<evidence type="ECO:0000313" key="2">
    <source>
        <dbReference type="EMBL" id="XCH24752.1"/>
    </source>
</evidence>
<organism evidence="2">
    <name type="scientific">Dyadobacter sp. 676</name>
    <dbReference type="NCBI Taxonomy" id="3088362"/>
    <lineage>
        <taxon>Bacteria</taxon>
        <taxon>Pseudomonadati</taxon>
        <taxon>Bacteroidota</taxon>
        <taxon>Cytophagia</taxon>
        <taxon>Cytophagales</taxon>
        <taxon>Spirosomataceae</taxon>
        <taxon>Dyadobacter</taxon>
    </lineage>
</organism>
<dbReference type="RefSeq" id="WP_353720066.1">
    <property type="nucleotide sequence ID" value="NZ_CP159289.1"/>
</dbReference>
<evidence type="ECO:0000256" key="1">
    <source>
        <dbReference type="SAM" id="Coils"/>
    </source>
</evidence>
<dbReference type="AlphaFoldDB" id="A0AAU8FMJ1"/>
<feature type="coiled-coil region" evidence="1">
    <location>
        <begin position="15"/>
        <end position="83"/>
    </location>
</feature>
<accession>A0AAU8FMJ1</accession>
<reference evidence="2" key="1">
    <citation type="submission" date="2024-06" db="EMBL/GenBank/DDBJ databases">
        <title>Sequencing and assembly of the genome of Dyadobacter sp. strain 676, a symbiont of Cyamopsis tetragonoloba.</title>
        <authorList>
            <person name="Guro P."/>
            <person name="Sazanova A."/>
            <person name="Kuznetsova I."/>
            <person name="Belimov A."/>
            <person name="Safronova V."/>
        </authorList>
    </citation>
    <scope>NUCLEOTIDE SEQUENCE</scope>
    <source>
        <strain evidence="2">676</strain>
    </source>
</reference>
<gene>
    <name evidence="2" type="ORF">ABV298_31450</name>
</gene>
<dbReference type="EMBL" id="CP159289">
    <property type="protein sequence ID" value="XCH24752.1"/>
    <property type="molecule type" value="Genomic_DNA"/>
</dbReference>
<protein>
    <submittedName>
        <fullName evidence="2">Uncharacterized protein</fullName>
    </submittedName>
</protein>
<keyword evidence="1" id="KW-0175">Coiled coil</keyword>
<name>A0AAU8FMJ1_9BACT</name>
<proteinExistence type="predicted"/>
<sequence length="84" mass="9992">MLESEVELVRDSESSRNLYRKENDIRRKITQLENDIALWQNNIEFFAKSKTSDRLKAEFERKINNALSQLDDLKHQLTIIQEAI</sequence>